<dbReference type="OrthoDB" id="9812084at2"/>
<proteinExistence type="predicted"/>
<evidence type="ECO:0000256" key="1">
    <source>
        <dbReference type="ARBA" id="ARBA00004651"/>
    </source>
</evidence>
<keyword evidence="5 6" id="KW-0472">Membrane</keyword>
<dbReference type="GO" id="GO:0015171">
    <property type="term" value="F:amino acid transmembrane transporter activity"/>
    <property type="evidence" value="ECO:0007669"/>
    <property type="project" value="TreeGrafter"/>
</dbReference>
<keyword evidence="2" id="KW-1003">Cell membrane</keyword>
<evidence type="ECO:0000256" key="6">
    <source>
        <dbReference type="SAM" id="Phobius"/>
    </source>
</evidence>
<gene>
    <name evidence="7" type="primary">eamB</name>
    <name evidence="7" type="ORF">Talka_02147</name>
</gene>
<comment type="subcellular location">
    <subcellularLocation>
        <location evidence="1">Cell membrane</location>
        <topology evidence="1">Multi-pass membrane protein</topology>
    </subcellularLocation>
</comment>
<comment type="caution">
    <text evidence="7">The sequence shown here is derived from an EMBL/GenBank/DDBJ whole genome shotgun (WGS) entry which is preliminary data.</text>
</comment>
<keyword evidence="8" id="KW-1185">Reference proteome</keyword>
<evidence type="ECO:0000256" key="2">
    <source>
        <dbReference type="ARBA" id="ARBA00022475"/>
    </source>
</evidence>
<evidence type="ECO:0000256" key="3">
    <source>
        <dbReference type="ARBA" id="ARBA00022692"/>
    </source>
</evidence>
<feature type="transmembrane region" description="Helical" evidence="6">
    <location>
        <begin position="111"/>
        <end position="134"/>
    </location>
</feature>
<keyword evidence="3 6" id="KW-0812">Transmembrane</keyword>
<evidence type="ECO:0000256" key="4">
    <source>
        <dbReference type="ARBA" id="ARBA00022989"/>
    </source>
</evidence>
<protein>
    <submittedName>
        <fullName evidence="7">Cysteine/O-acetylserine efflux protein</fullName>
    </submittedName>
</protein>
<keyword evidence="4 6" id="KW-1133">Transmembrane helix</keyword>
<dbReference type="RefSeq" id="WP_143891340.1">
    <property type="nucleotide sequence ID" value="NZ_VJNB01000014.1"/>
</dbReference>
<dbReference type="EMBL" id="VJNB01000014">
    <property type="protein sequence ID" value="TSE18401.1"/>
    <property type="molecule type" value="Genomic_DNA"/>
</dbReference>
<feature type="transmembrane region" description="Helical" evidence="6">
    <location>
        <begin position="73"/>
        <end position="91"/>
    </location>
</feature>
<dbReference type="AlphaFoldDB" id="A0A554W4A1"/>
<dbReference type="Proteomes" id="UP000315736">
    <property type="component" value="Unassembled WGS sequence"/>
</dbReference>
<evidence type="ECO:0000256" key="5">
    <source>
        <dbReference type="ARBA" id="ARBA00023136"/>
    </source>
</evidence>
<feature type="transmembrane region" description="Helical" evidence="6">
    <location>
        <begin position="47"/>
        <end position="66"/>
    </location>
</feature>
<evidence type="ECO:0000313" key="7">
    <source>
        <dbReference type="EMBL" id="TSE18401.1"/>
    </source>
</evidence>
<feature type="transmembrane region" description="Helical" evidence="6">
    <location>
        <begin position="189"/>
        <end position="206"/>
    </location>
</feature>
<name>A0A554W4A1_9BURK</name>
<dbReference type="GO" id="GO:0033228">
    <property type="term" value="P:cysteine export across plasma membrane"/>
    <property type="evidence" value="ECO:0007669"/>
    <property type="project" value="TreeGrafter"/>
</dbReference>
<organism evidence="7 8">
    <name type="scientific">Tepidimonas alkaliphilus</name>
    <dbReference type="NCBI Taxonomy" id="2588942"/>
    <lineage>
        <taxon>Bacteria</taxon>
        <taxon>Pseudomonadati</taxon>
        <taxon>Pseudomonadota</taxon>
        <taxon>Betaproteobacteria</taxon>
        <taxon>Burkholderiales</taxon>
        <taxon>Tepidimonas</taxon>
    </lineage>
</organism>
<dbReference type="PANTHER" id="PTHR30086">
    <property type="entry name" value="ARGININE EXPORTER PROTEIN ARGO"/>
    <property type="match status" value="1"/>
</dbReference>
<sequence length="215" mass="22512">MSLDEWIALWSLALAATFTPGPNTTLSTALGAQGGLRHALPFVSAVPVGWVLLLGLCSAGVGAAVLEAPALRGVMVWGGAGYLLWLAWQIGRSASLPGSTSDKLTISFGRGVMLQFLNPKAWMLVLAIVAGWIGGMPQAGARFAQALPVVVGCTLGSNLLYAWVGSRLQPWLEGPIIEGQPSGRRLRRFNAVMGLALAISALWMLLRAQPAAPMG</sequence>
<accession>A0A554W4A1</accession>
<evidence type="ECO:0000313" key="8">
    <source>
        <dbReference type="Proteomes" id="UP000315736"/>
    </source>
</evidence>
<dbReference type="Pfam" id="PF01810">
    <property type="entry name" value="LysE"/>
    <property type="match status" value="1"/>
</dbReference>
<dbReference type="GO" id="GO:0005886">
    <property type="term" value="C:plasma membrane"/>
    <property type="evidence" value="ECO:0007669"/>
    <property type="project" value="UniProtKB-SubCell"/>
</dbReference>
<dbReference type="InterPro" id="IPR001123">
    <property type="entry name" value="LeuE-type"/>
</dbReference>
<dbReference type="PANTHER" id="PTHR30086:SF20">
    <property type="entry name" value="ARGININE EXPORTER PROTEIN ARGO-RELATED"/>
    <property type="match status" value="1"/>
</dbReference>
<reference evidence="7 8" key="1">
    <citation type="submission" date="2019-07" db="EMBL/GenBank/DDBJ databases">
        <title>Tepidimonas alkaliphilus YIM 72238 draft genome.</title>
        <authorList>
            <person name="Da Costa M.S."/>
            <person name="Froufe H.J.C."/>
            <person name="Egas C."/>
            <person name="Albuquerque L."/>
        </authorList>
    </citation>
    <scope>NUCLEOTIDE SEQUENCE [LARGE SCALE GENOMIC DNA]</scope>
    <source>
        <strain evidence="7 8">YIM 72238</strain>
    </source>
</reference>